<evidence type="ECO:0000313" key="10">
    <source>
        <dbReference type="RefSeq" id="XP_025830017.1"/>
    </source>
</evidence>
<keyword evidence="6" id="KW-1133">Transmembrane helix</keyword>
<dbReference type="InterPro" id="IPR002502">
    <property type="entry name" value="Amidase_domain"/>
</dbReference>
<dbReference type="SMART" id="SM00644">
    <property type="entry name" value="Ami_2"/>
    <property type="match status" value="1"/>
</dbReference>
<dbReference type="FunFam" id="3.40.80.10:FF:000001">
    <property type="entry name" value="Peptidoglycan recognition protein 1"/>
    <property type="match status" value="1"/>
</dbReference>
<dbReference type="GO" id="GO:0045087">
    <property type="term" value="P:innate immune response"/>
    <property type="evidence" value="ECO:0007669"/>
    <property type="project" value="UniProtKB-KW"/>
</dbReference>
<dbReference type="KEGG" id="apln:108742057"/>
<dbReference type="OrthoDB" id="10001926at2759"/>
<dbReference type="InterPro" id="IPR015510">
    <property type="entry name" value="PGRP"/>
</dbReference>
<keyword evidence="3" id="KW-0391">Immunity</keyword>
<keyword evidence="9" id="KW-1185">Reference proteome</keyword>
<dbReference type="FunCoup" id="A0A7F5R392">
    <property type="interactions" value="59"/>
</dbReference>
<dbReference type="InParanoid" id="A0A7F5R392"/>
<dbReference type="GeneID" id="108742057"/>
<dbReference type="Proteomes" id="UP000192223">
    <property type="component" value="Unplaced"/>
</dbReference>
<protein>
    <submittedName>
        <fullName evidence="10">Peptidoglycan-recognition protein LE isoform X1</fullName>
    </submittedName>
</protein>
<evidence type="ECO:0000259" key="8">
    <source>
        <dbReference type="SMART" id="SM00701"/>
    </source>
</evidence>
<dbReference type="SMART" id="SM00701">
    <property type="entry name" value="PGRP"/>
    <property type="match status" value="1"/>
</dbReference>
<comment type="similarity">
    <text evidence="1">Belongs to the N-acetylmuramoyl-L-alanine amidase 2 family.</text>
</comment>
<dbReference type="GO" id="GO:0008270">
    <property type="term" value="F:zinc ion binding"/>
    <property type="evidence" value="ECO:0007669"/>
    <property type="project" value="InterPro"/>
</dbReference>
<accession>A0A7F5R392</accession>
<feature type="compositionally biased region" description="Acidic residues" evidence="5">
    <location>
        <begin position="25"/>
        <end position="43"/>
    </location>
</feature>
<name>A0A7F5R392_AGRPL</name>
<evidence type="ECO:0000256" key="3">
    <source>
        <dbReference type="ARBA" id="ARBA00022859"/>
    </source>
</evidence>
<dbReference type="PANTHER" id="PTHR11022">
    <property type="entry name" value="PEPTIDOGLYCAN RECOGNITION PROTEIN"/>
    <property type="match status" value="1"/>
</dbReference>
<feature type="domain" description="Peptidoglycan recognition protein family" evidence="8">
    <location>
        <begin position="221"/>
        <end position="364"/>
    </location>
</feature>
<feature type="compositionally biased region" description="Polar residues" evidence="5">
    <location>
        <begin position="1"/>
        <end position="12"/>
    </location>
</feature>
<feature type="region of interest" description="Disordered" evidence="5">
    <location>
        <begin position="1"/>
        <end position="45"/>
    </location>
</feature>
<evidence type="ECO:0000313" key="9">
    <source>
        <dbReference type="Proteomes" id="UP000192223"/>
    </source>
</evidence>
<sequence length="387" mass="42578">MVTFAESYQVSCVDNEDAHGREAEDSNEECDSSSSSSEEEEESGAVVLVDDIAKSKPSFGNVTVSNSSDVHFGNKTFYQGPVTIKQIVYAKNGRNETLTSDDGSVLRDDRLILDCAQIGEEKFNEGFVNDEQDKNKVCGQNGRVVGGAYQPQGLGHKWMGGLSRQQTLLIGILGILFLLSLVILIVILTVKHFESFNDNNNQNDDSPADSDGANGTLPNNVRIISRLEWVAQPPVQTPNELTLPVSYVIIWHTATENCSDQAACILHVRTIQTFHIDSRHWWDIAYNFLVGGDGNAYEGRGWTKEGSHTHGYNKNSIGIAFIGTFITVKPPERQLNACKAVIDMGVKQGYIAKDYKLLAAKQLIGTQAPGAVLYEEIKTWPHWSALP</sequence>
<dbReference type="SUPFAM" id="SSF55846">
    <property type="entry name" value="N-acetylmuramoyl-L-alanine amidase-like"/>
    <property type="match status" value="1"/>
</dbReference>
<feature type="transmembrane region" description="Helical" evidence="6">
    <location>
        <begin position="167"/>
        <end position="190"/>
    </location>
</feature>
<dbReference type="Gene3D" id="3.40.80.10">
    <property type="entry name" value="Peptidoglycan recognition protein-like"/>
    <property type="match status" value="1"/>
</dbReference>
<dbReference type="InterPro" id="IPR006619">
    <property type="entry name" value="PGRP_domain_met/bac"/>
</dbReference>
<evidence type="ECO:0000256" key="2">
    <source>
        <dbReference type="ARBA" id="ARBA00022588"/>
    </source>
</evidence>
<evidence type="ECO:0000256" key="4">
    <source>
        <dbReference type="ARBA" id="ARBA00057187"/>
    </source>
</evidence>
<feature type="domain" description="N-acetylmuramoyl-L-alanine amidase" evidence="7">
    <location>
        <begin position="233"/>
        <end position="370"/>
    </location>
</feature>
<reference evidence="10" key="1">
    <citation type="submission" date="2025-08" db="UniProtKB">
        <authorList>
            <consortium name="RefSeq"/>
        </authorList>
    </citation>
    <scope>IDENTIFICATION</scope>
    <source>
        <tissue evidence="10">Entire body</tissue>
    </source>
</reference>
<gene>
    <name evidence="10" type="primary">LOC108742057</name>
</gene>
<dbReference type="CDD" id="cd06583">
    <property type="entry name" value="PGRP"/>
    <property type="match status" value="1"/>
</dbReference>
<comment type="function">
    <text evidence="4">Peptidoglycan-recognition protein probably involved in innate immunity by binding to peptidoglycans (PGN) of bacteria and activating the prophenoloxidase (proPO) cascade immune response. Binds to 1,3-beta-D-glucan and PGN.</text>
</comment>
<evidence type="ECO:0000256" key="6">
    <source>
        <dbReference type="SAM" id="Phobius"/>
    </source>
</evidence>
<dbReference type="AlphaFoldDB" id="A0A7F5R392"/>
<evidence type="ECO:0000256" key="5">
    <source>
        <dbReference type="SAM" id="MobiDB-lite"/>
    </source>
</evidence>
<dbReference type="RefSeq" id="XP_025830017.1">
    <property type="nucleotide sequence ID" value="XM_025974232.1"/>
</dbReference>
<evidence type="ECO:0000256" key="1">
    <source>
        <dbReference type="ARBA" id="ARBA00007553"/>
    </source>
</evidence>
<dbReference type="PANTHER" id="PTHR11022:SF41">
    <property type="entry name" value="PEPTIDOGLYCAN-RECOGNITION PROTEIN LC-RELATED"/>
    <property type="match status" value="1"/>
</dbReference>
<keyword evidence="2" id="KW-0399">Innate immunity</keyword>
<dbReference type="Pfam" id="PF01510">
    <property type="entry name" value="Amidase_2"/>
    <property type="match status" value="1"/>
</dbReference>
<keyword evidence="6" id="KW-0472">Membrane</keyword>
<proteinExistence type="inferred from homology"/>
<dbReference type="GO" id="GO:0008745">
    <property type="term" value="F:N-acetylmuramoyl-L-alanine amidase activity"/>
    <property type="evidence" value="ECO:0007669"/>
    <property type="project" value="InterPro"/>
</dbReference>
<organism evidence="9 10">
    <name type="scientific">Agrilus planipennis</name>
    <name type="common">Emerald ash borer</name>
    <name type="synonym">Agrilus marcopoli</name>
    <dbReference type="NCBI Taxonomy" id="224129"/>
    <lineage>
        <taxon>Eukaryota</taxon>
        <taxon>Metazoa</taxon>
        <taxon>Ecdysozoa</taxon>
        <taxon>Arthropoda</taxon>
        <taxon>Hexapoda</taxon>
        <taxon>Insecta</taxon>
        <taxon>Pterygota</taxon>
        <taxon>Neoptera</taxon>
        <taxon>Endopterygota</taxon>
        <taxon>Coleoptera</taxon>
        <taxon>Polyphaga</taxon>
        <taxon>Elateriformia</taxon>
        <taxon>Buprestoidea</taxon>
        <taxon>Buprestidae</taxon>
        <taxon>Agrilinae</taxon>
        <taxon>Agrilus</taxon>
    </lineage>
</organism>
<dbReference type="InterPro" id="IPR036505">
    <property type="entry name" value="Amidase/PGRP_sf"/>
</dbReference>
<evidence type="ECO:0000259" key="7">
    <source>
        <dbReference type="SMART" id="SM00644"/>
    </source>
</evidence>
<dbReference type="GO" id="GO:0009253">
    <property type="term" value="P:peptidoglycan catabolic process"/>
    <property type="evidence" value="ECO:0007669"/>
    <property type="project" value="InterPro"/>
</dbReference>
<keyword evidence="6" id="KW-0812">Transmembrane</keyword>